<reference evidence="2 3" key="1">
    <citation type="submission" date="2023-06" db="EMBL/GenBank/DDBJ databases">
        <title>Roseiconus lacunae JC819 isolated from Gulf of Mannar region, Tamil Nadu.</title>
        <authorList>
            <person name="Pk S."/>
            <person name="Ch S."/>
            <person name="Ch V.R."/>
        </authorList>
    </citation>
    <scope>NUCLEOTIDE SEQUENCE [LARGE SCALE GENOMIC DNA]</scope>
    <source>
        <strain evidence="2 3">JC819</strain>
    </source>
</reference>
<evidence type="ECO:0000313" key="2">
    <source>
        <dbReference type="EMBL" id="MDM4016808.1"/>
    </source>
</evidence>
<sequence>MIRWQRFDASEMNQSNHNPLVANRTNACDRSLEANRPLSIEASEFLNDLIDRCLRYFQDASHSDTGLVADRGKHDGSCMSEVSSIAACGFGLSAYAIAAETGRMSANDAAGQVKKMLWSLTRQADHFQGIAYHFIAANSGTRLSQCEASTIDTALLVAGALHASVVFESDKMIHELTTVLYERANWNAFVDTDRCLHMGWTPESGFTPAKWDQFSEHPILLLLAIASPTHPIPKACWLAWQRKPVLRYDQTPLLSYPPLFVHQYPWAYFDVRGAIDPTGWDFWRNSQLAHCSHVRYLQALAKSKPETFSHYGNDLWGLTSSDSPTGYRDWGGPFDDGWTTDGPANVDRVVAHRGIDGTIVPSAAGGALAIVPDLALNTLIAQRSIGGEEIYGRYGFVNAFHPKTGWRSSDVIGIDTGITMLMAHNLLCGGVWNAFMAHPAAANALKLAGFRAQDCER</sequence>
<dbReference type="Proteomes" id="UP001239462">
    <property type="component" value="Unassembled WGS sequence"/>
</dbReference>
<dbReference type="Gene3D" id="1.50.10.140">
    <property type="match status" value="1"/>
</dbReference>
<name>A0ABT7PKE3_9BACT</name>
<proteinExistence type="predicted"/>
<evidence type="ECO:0000313" key="3">
    <source>
        <dbReference type="Proteomes" id="UP001239462"/>
    </source>
</evidence>
<dbReference type="EMBL" id="JASZZN010000010">
    <property type="protein sequence ID" value="MDM4016808.1"/>
    <property type="molecule type" value="Genomic_DNA"/>
</dbReference>
<feature type="domain" description="Glycoamylase-like" evidence="1">
    <location>
        <begin position="210"/>
        <end position="439"/>
    </location>
</feature>
<dbReference type="Pfam" id="PF10091">
    <property type="entry name" value="Glycoamylase"/>
    <property type="match status" value="1"/>
</dbReference>
<keyword evidence="3" id="KW-1185">Reference proteome</keyword>
<evidence type="ECO:0000259" key="1">
    <source>
        <dbReference type="Pfam" id="PF10091"/>
    </source>
</evidence>
<organism evidence="2 3">
    <name type="scientific">Roseiconus lacunae</name>
    <dbReference type="NCBI Taxonomy" id="2605694"/>
    <lineage>
        <taxon>Bacteria</taxon>
        <taxon>Pseudomonadati</taxon>
        <taxon>Planctomycetota</taxon>
        <taxon>Planctomycetia</taxon>
        <taxon>Pirellulales</taxon>
        <taxon>Pirellulaceae</taxon>
        <taxon>Roseiconus</taxon>
    </lineage>
</organism>
<comment type="caution">
    <text evidence="2">The sequence shown here is derived from an EMBL/GenBank/DDBJ whole genome shotgun (WGS) entry which is preliminary data.</text>
</comment>
<protein>
    <submittedName>
        <fullName evidence="2">Glucoamylase family protein</fullName>
    </submittedName>
</protein>
<gene>
    <name evidence="2" type="ORF">QTN89_15285</name>
</gene>
<dbReference type="InterPro" id="IPR019282">
    <property type="entry name" value="Glycoamylase-like_cons_dom"/>
</dbReference>
<accession>A0ABT7PKE3</accession>
<dbReference type="RefSeq" id="WP_289164427.1">
    <property type="nucleotide sequence ID" value="NZ_JASZZN010000010.1"/>
</dbReference>